<feature type="region of interest" description="Disordered" evidence="1">
    <location>
        <begin position="175"/>
        <end position="196"/>
    </location>
</feature>
<dbReference type="EMBL" id="FN649726">
    <property type="protein sequence ID" value="CBN76600.1"/>
    <property type="molecule type" value="Genomic_DNA"/>
</dbReference>
<organism evidence="2 3">
    <name type="scientific">Ectocarpus siliculosus</name>
    <name type="common">Brown alga</name>
    <name type="synonym">Conferva siliculosa</name>
    <dbReference type="NCBI Taxonomy" id="2880"/>
    <lineage>
        <taxon>Eukaryota</taxon>
        <taxon>Sar</taxon>
        <taxon>Stramenopiles</taxon>
        <taxon>Ochrophyta</taxon>
        <taxon>PX clade</taxon>
        <taxon>Phaeophyceae</taxon>
        <taxon>Ectocarpales</taxon>
        <taxon>Ectocarpaceae</taxon>
        <taxon>Ectocarpus</taxon>
    </lineage>
</organism>
<evidence type="ECO:0000313" key="2">
    <source>
        <dbReference type="EMBL" id="CBN76600.1"/>
    </source>
</evidence>
<protein>
    <submittedName>
        <fullName evidence="2">Uncharacterized protein</fullName>
    </submittedName>
</protein>
<evidence type="ECO:0000256" key="1">
    <source>
        <dbReference type="SAM" id="MobiDB-lite"/>
    </source>
</evidence>
<gene>
    <name evidence="2" type="ORF">Esi_0000_0316</name>
</gene>
<keyword evidence="3" id="KW-1185">Reference proteome</keyword>
<dbReference type="AlphaFoldDB" id="D8LB91"/>
<dbReference type="InParanoid" id="D8LB91"/>
<reference evidence="2 3" key="1">
    <citation type="journal article" date="2010" name="Nature">
        <title>The Ectocarpus genome and the independent evolution of multicellularity in brown algae.</title>
        <authorList>
            <person name="Cock J.M."/>
            <person name="Sterck L."/>
            <person name="Rouze P."/>
            <person name="Scornet D."/>
            <person name="Allen A.E."/>
            <person name="Amoutzias G."/>
            <person name="Anthouard V."/>
            <person name="Artiguenave F."/>
            <person name="Aury J.M."/>
            <person name="Badger J.H."/>
            <person name="Beszteri B."/>
            <person name="Billiau K."/>
            <person name="Bonnet E."/>
            <person name="Bothwell J.H."/>
            <person name="Bowler C."/>
            <person name="Boyen C."/>
            <person name="Brownlee C."/>
            <person name="Carrano C.J."/>
            <person name="Charrier B."/>
            <person name="Cho G.Y."/>
            <person name="Coelho S.M."/>
            <person name="Collen J."/>
            <person name="Corre E."/>
            <person name="Da Silva C."/>
            <person name="Delage L."/>
            <person name="Delaroque N."/>
            <person name="Dittami S.M."/>
            <person name="Doulbeau S."/>
            <person name="Elias M."/>
            <person name="Farnham G."/>
            <person name="Gachon C.M."/>
            <person name="Gschloessl B."/>
            <person name="Heesch S."/>
            <person name="Jabbari K."/>
            <person name="Jubin C."/>
            <person name="Kawai H."/>
            <person name="Kimura K."/>
            <person name="Kloareg B."/>
            <person name="Kupper F.C."/>
            <person name="Lang D."/>
            <person name="Le Bail A."/>
            <person name="Leblanc C."/>
            <person name="Lerouge P."/>
            <person name="Lohr M."/>
            <person name="Lopez P.J."/>
            <person name="Martens C."/>
            <person name="Maumus F."/>
            <person name="Michel G."/>
            <person name="Miranda-Saavedra D."/>
            <person name="Morales J."/>
            <person name="Moreau H."/>
            <person name="Motomura T."/>
            <person name="Nagasato C."/>
            <person name="Napoli C.A."/>
            <person name="Nelson D.R."/>
            <person name="Nyvall-Collen P."/>
            <person name="Peters A.F."/>
            <person name="Pommier C."/>
            <person name="Potin P."/>
            <person name="Poulain J."/>
            <person name="Quesneville H."/>
            <person name="Read B."/>
            <person name="Rensing S.A."/>
            <person name="Ritter A."/>
            <person name="Rousvoal S."/>
            <person name="Samanta M."/>
            <person name="Samson G."/>
            <person name="Schroeder D.C."/>
            <person name="Segurens B."/>
            <person name="Strittmatter M."/>
            <person name="Tonon T."/>
            <person name="Tregear J.W."/>
            <person name="Valentin K."/>
            <person name="von Dassow P."/>
            <person name="Yamagishi T."/>
            <person name="Van de Peer Y."/>
            <person name="Wincker P."/>
        </authorList>
    </citation>
    <scope>NUCLEOTIDE SEQUENCE [LARGE SCALE GENOMIC DNA]</scope>
    <source>
        <strain evidence="3">Ec32 / CCAP1310/4</strain>
    </source>
</reference>
<sequence>MTVSVLLHDEPISFGGRRPFTSHAARWFIKRRILSTAKASAALNVEVEARNNRDAMRGRWESISIDFAKTIFEDIQVSGGAFELLGVDVLTLGLLPGPWRRLRRLRRPCEAIGRSTFTDVDVAYSPAIRRLAQRVVNHALRPRAKRAAVAAGAAAGGGGGGGGGAAAAGSLPAATTGGAVSDGGEPGAGSEQQQGGLEPSVSVLGVRVHGNKLAIEGEMTNGGTFLRVPFRYHFSLSASADGHVLYFKGSSVYWGTPGGHVPLPMMPLQSFKIDLGDRARIEHLRISRGVLSLGGRFILTNTPGFTVALPGLKRGDINYDLAESLSRLVSNCLNLRRE</sequence>
<dbReference type="OrthoDB" id="10334800at2759"/>
<proteinExistence type="predicted"/>
<dbReference type="EMBL" id="FN647682">
    <property type="protein sequence ID" value="CBN76600.1"/>
    <property type="molecule type" value="Genomic_DNA"/>
</dbReference>
<accession>D8LB91</accession>
<dbReference type="Proteomes" id="UP000002630">
    <property type="component" value="Linkage Group LG01"/>
</dbReference>
<evidence type="ECO:0000313" key="3">
    <source>
        <dbReference type="Proteomes" id="UP000002630"/>
    </source>
</evidence>
<name>D8LB91_ECTSI</name>